<gene>
    <name evidence="3" type="ORF">KIN34_07555</name>
</gene>
<feature type="transmembrane region" description="Helical" evidence="2">
    <location>
        <begin position="286"/>
        <end position="303"/>
    </location>
</feature>
<feature type="region of interest" description="Disordered" evidence="1">
    <location>
        <begin position="1"/>
        <end position="180"/>
    </location>
</feature>
<keyword evidence="2" id="KW-0812">Transmembrane</keyword>
<feature type="compositionally biased region" description="Low complexity" evidence="1">
    <location>
        <begin position="89"/>
        <end position="121"/>
    </location>
</feature>
<dbReference type="Proteomes" id="UP000722125">
    <property type="component" value="Unassembled WGS sequence"/>
</dbReference>
<feature type="transmembrane region" description="Helical" evidence="2">
    <location>
        <begin position="323"/>
        <end position="352"/>
    </location>
</feature>
<evidence type="ECO:0000313" key="3">
    <source>
        <dbReference type="EMBL" id="MBT0994139.1"/>
    </source>
</evidence>
<keyword evidence="2" id="KW-0472">Membrane</keyword>
<dbReference type="EMBL" id="JAHBOH010000001">
    <property type="protein sequence ID" value="MBT0994139.1"/>
    <property type="molecule type" value="Genomic_DNA"/>
</dbReference>
<feature type="compositionally biased region" description="Low complexity" evidence="1">
    <location>
        <begin position="41"/>
        <end position="54"/>
    </location>
</feature>
<proteinExistence type="predicted"/>
<reference evidence="3 4" key="1">
    <citation type="submission" date="2021-05" db="EMBL/GenBank/DDBJ databases">
        <title>Description of Cellulomonas sp. DKR-3 sp. nov.</title>
        <authorList>
            <person name="Dahal R.H."/>
            <person name="Chaudhary D.K."/>
        </authorList>
    </citation>
    <scope>NUCLEOTIDE SEQUENCE [LARGE SCALE GENOMIC DNA]</scope>
    <source>
        <strain evidence="3 4">DKR-3</strain>
    </source>
</reference>
<comment type="caution">
    <text evidence="3">The sequence shown here is derived from an EMBL/GenBank/DDBJ whole genome shotgun (WGS) entry which is preliminary data.</text>
</comment>
<evidence type="ECO:0000256" key="1">
    <source>
        <dbReference type="SAM" id="MobiDB-lite"/>
    </source>
</evidence>
<protein>
    <submittedName>
        <fullName evidence="3">Uncharacterized protein</fullName>
    </submittedName>
</protein>
<feature type="compositionally biased region" description="Low complexity" evidence="1">
    <location>
        <begin position="139"/>
        <end position="180"/>
    </location>
</feature>
<feature type="transmembrane region" description="Helical" evidence="2">
    <location>
        <begin position="220"/>
        <end position="240"/>
    </location>
</feature>
<evidence type="ECO:0000313" key="4">
    <source>
        <dbReference type="Proteomes" id="UP000722125"/>
    </source>
</evidence>
<evidence type="ECO:0000256" key="2">
    <source>
        <dbReference type="SAM" id="Phobius"/>
    </source>
</evidence>
<sequence>MSTSDADGTRRPDDSTHDTTAVPDPAAPSPAPTDPRADETAVQQPVQQPVQPAADETAVQQPVPDEPGTDTGKHAAVRPTPVPPPPAPVRTSTRAPGPGASPTAGPGASPAASPVSPQTAQTSVIAPGPVTSPTPAGEPAPGATTVLPATAPAATAPATPVGGNPVVAPTTAAPTTATPTTAALATATPGTAAPRTTTEQDPALFPEPNAPRSTSVGTHVLGVLVGLVLTPLAVGVLLLGQSRILAAQLPSWDAAVDVTGIVLVSLGLLALGWVALLAVWTPAAPITGGIVLTVAGVAALALPETVQTQTLRLLDSTGWQTTITQVTVAGTSGTLVVAGFLVLVAGLVAALAHRRGVKLGTFRERHR</sequence>
<name>A0ABS5TYB4_9CELL</name>
<accession>A0ABS5TYB4</accession>
<keyword evidence="4" id="KW-1185">Reference proteome</keyword>
<organism evidence="3 4">
    <name type="scientific">Cellulomonas fulva</name>
    <dbReference type="NCBI Taxonomy" id="2835530"/>
    <lineage>
        <taxon>Bacteria</taxon>
        <taxon>Bacillati</taxon>
        <taxon>Actinomycetota</taxon>
        <taxon>Actinomycetes</taxon>
        <taxon>Micrococcales</taxon>
        <taxon>Cellulomonadaceae</taxon>
        <taxon>Cellulomonas</taxon>
    </lineage>
</organism>
<feature type="compositionally biased region" description="Basic and acidic residues" evidence="1">
    <location>
        <begin position="7"/>
        <end position="17"/>
    </location>
</feature>
<feature type="transmembrane region" description="Helical" evidence="2">
    <location>
        <begin position="260"/>
        <end position="279"/>
    </location>
</feature>
<dbReference type="RefSeq" id="WP_214348787.1">
    <property type="nucleotide sequence ID" value="NZ_JAHBOH010000001.1"/>
</dbReference>
<keyword evidence="2" id="KW-1133">Transmembrane helix</keyword>